<sequence length="398" mass="44789">MHNRGGRAHSRVNHDFTLSLEFPRIMLGVTRVSTLSDVEENSSSFDGDPLATVDKTMRSIDEGKVHDCKEDMDTLLVFAGLYSAVLTSFLVQSYQNLLEDPQQVTVNLLRQISLQTSSYELTNGFLTSTVSPASPPTPFQAAGADIRINVCWFASLILSLSTASFGILVKQWLREYLAIDRTVPQERLRILYFRARGLEQWRLYDIAAALPLMLQLSLALFFVGLCFFTGEIHPAVRATSLCLVGGWAILFGFAFVAPLVSARCPYKTTFLKSAFRRARPRVRAFVMSLTRLGRQLLLRSHSPMLHSLCRVTSTIKKVGRQAVLAVRDCLRAADYEAQMERNDQTFADNAVAARHSDLARHNHHIPLFLKRKTHNAPLITTWSSSNMLTRFYWTTASL</sequence>
<evidence type="ECO:0000313" key="2">
    <source>
        <dbReference type="Proteomes" id="UP001148662"/>
    </source>
</evidence>
<accession>A0ACC1RTX6</accession>
<name>A0ACC1RTX6_9APHY</name>
<gene>
    <name evidence="1" type="ORF">NM688_g8307</name>
</gene>
<dbReference type="EMBL" id="JANHOG010002195">
    <property type="protein sequence ID" value="KAJ3526059.1"/>
    <property type="molecule type" value="Genomic_DNA"/>
</dbReference>
<organism evidence="1 2">
    <name type="scientific">Phlebia brevispora</name>
    <dbReference type="NCBI Taxonomy" id="194682"/>
    <lineage>
        <taxon>Eukaryota</taxon>
        <taxon>Fungi</taxon>
        <taxon>Dikarya</taxon>
        <taxon>Basidiomycota</taxon>
        <taxon>Agaricomycotina</taxon>
        <taxon>Agaricomycetes</taxon>
        <taxon>Polyporales</taxon>
        <taxon>Meruliaceae</taxon>
        <taxon>Phlebia</taxon>
    </lineage>
</organism>
<reference evidence="1" key="1">
    <citation type="submission" date="2022-07" db="EMBL/GenBank/DDBJ databases">
        <title>Genome Sequence of Phlebia brevispora.</title>
        <authorList>
            <person name="Buettner E."/>
        </authorList>
    </citation>
    <scope>NUCLEOTIDE SEQUENCE</scope>
    <source>
        <strain evidence="1">MPL23</strain>
    </source>
</reference>
<proteinExistence type="predicted"/>
<evidence type="ECO:0000313" key="1">
    <source>
        <dbReference type="EMBL" id="KAJ3526059.1"/>
    </source>
</evidence>
<protein>
    <submittedName>
        <fullName evidence="1">Uncharacterized protein</fullName>
    </submittedName>
</protein>
<dbReference type="Proteomes" id="UP001148662">
    <property type="component" value="Unassembled WGS sequence"/>
</dbReference>
<comment type="caution">
    <text evidence="1">The sequence shown here is derived from an EMBL/GenBank/DDBJ whole genome shotgun (WGS) entry which is preliminary data.</text>
</comment>
<keyword evidence="2" id="KW-1185">Reference proteome</keyword>